<dbReference type="GO" id="GO:0005765">
    <property type="term" value="C:lysosomal membrane"/>
    <property type="evidence" value="ECO:0007669"/>
    <property type="project" value="UniProtKB-SubCell"/>
</dbReference>
<dbReference type="InterPro" id="IPR035969">
    <property type="entry name" value="Rab-GAP_TBC_sf"/>
</dbReference>
<dbReference type="SUPFAM" id="SSF47923">
    <property type="entry name" value="Ypt/Rab-GAP domain of gyp1p"/>
    <property type="match status" value="2"/>
</dbReference>
<dbReference type="GO" id="GO:0005829">
    <property type="term" value="C:cytosol"/>
    <property type="evidence" value="ECO:0007669"/>
    <property type="project" value="UniProtKB-SubCell"/>
</dbReference>
<evidence type="ECO:0000256" key="11">
    <source>
        <dbReference type="SAM" id="Phobius"/>
    </source>
</evidence>
<keyword evidence="9" id="KW-0968">Cytoplasmic vesicle</keyword>
<evidence type="ECO:0000256" key="4">
    <source>
        <dbReference type="ARBA" id="ARBA00015455"/>
    </source>
</evidence>
<dbReference type="InterPro" id="IPR000195">
    <property type="entry name" value="Rab-GAP-TBC_dom"/>
</dbReference>
<keyword evidence="11" id="KW-0812">Transmembrane</keyword>
<evidence type="ECO:0000313" key="13">
    <source>
        <dbReference type="EMBL" id="JAT07672.1"/>
    </source>
</evidence>
<dbReference type="EMBL" id="GECU01000035">
    <property type="protein sequence ID" value="JAT07672.1"/>
    <property type="molecule type" value="Transcribed_RNA"/>
</dbReference>
<evidence type="ECO:0000256" key="8">
    <source>
        <dbReference type="ARBA" id="ARBA00023228"/>
    </source>
</evidence>
<evidence type="ECO:0000256" key="3">
    <source>
        <dbReference type="ARBA" id="ARBA00004656"/>
    </source>
</evidence>
<gene>
    <name evidence="13" type="ORF">g.18462</name>
</gene>
<keyword evidence="5" id="KW-0343">GTPase activation</keyword>
<dbReference type="Gene3D" id="1.10.472.80">
    <property type="entry name" value="Ypt/Rab-GAP domain of gyp1p, domain 3"/>
    <property type="match status" value="1"/>
</dbReference>
<dbReference type="Gene3D" id="1.10.8.680">
    <property type="entry name" value="Ypt/Rab-GAP domain of gyp1p, domain 2"/>
    <property type="match status" value="1"/>
</dbReference>
<evidence type="ECO:0000256" key="7">
    <source>
        <dbReference type="ARBA" id="ARBA00023136"/>
    </source>
</evidence>
<sequence>MSDERNFRSFYYERVGCRSVEEKKSLEILFRDKAWDKIKIKQFCSRFSVPLVYRCSVWKFILGVIPSQKKCHEFIMEERKSQYLDLLECLKAMKYVTHDSPKEQKFLEMWLLEKYNLAFDRNEQLKLEFHQNLLAITRTLVGTFEDDVDVYWIAKGLFEYVKTWCSSIPQLIETTKTVLKKEDSLLYNHLEECKLMNVIPFSTWFGRCFSGVLHDAALVKVWDKMIGGSYRVLIFTCTVLLITMRRVLLKCVNFTQFITCVQSVNNETSEVIVSKSLELWSIHGRSVMSSPIKEYKPAPTTNYRRKSFSRH</sequence>
<keyword evidence="8" id="KW-0458">Lysosome</keyword>
<feature type="transmembrane region" description="Helical" evidence="11">
    <location>
        <begin position="230"/>
        <end position="248"/>
    </location>
</feature>
<dbReference type="GO" id="GO:0005096">
    <property type="term" value="F:GTPase activator activity"/>
    <property type="evidence" value="ECO:0007669"/>
    <property type="project" value="UniProtKB-KW"/>
</dbReference>
<dbReference type="Pfam" id="PF00566">
    <property type="entry name" value="RabGAP-TBC"/>
    <property type="match status" value="1"/>
</dbReference>
<dbReference type="GO" id="GO:0032007">
    <property type="term" value="P:negative regulation of TOR signaling"/>
    <property type="evidence" value="ECO:0007669"/>
    <property type="project" value="TreeGrafter"/>
</dbReference>
<evidence type="ECO:0000259" key="12">
    <source>
        <dbReference type="PROSITE" id="PS50086"/>
    </source>
</evidence>
<dbReference type="InterPro" id="IPR043039">
    <property type="entry name" value="TBC1D7_dom2"/>
</dbReference>
<dbReference type="PANTHER" id="PTHR13530:SF3">
    <property type="entry name" value="TBC1 DOMAIN FAMILY MEMBER 7"/>
    <property type="match status" value="1"/>
</dbReference>
<organism evidence="13">
    <name type="scientific">Homalodisca liturata</name>
    <dbReference type="NCBI Taxonomy" id="320908"/>
    <lineage>
        <taxon>Eukaryota</taxon>
        <taxon>Metazoa</taxon>
        <taxon>Ecdysozoa</taxon>
        <taxon>Arthropoda</taxon>
        <taxon>Hexapoda</taxon>
        <taxon>Insecta</taxon>
        <taxon>Pterygota</taxon>
        <taxon>Neoptera</taxon>
        <taxon>Paraneoptera</taxon>
        <taxon>Hemiptera</taxon>
        <taxon>Auchenorrhyncha</taxon>
        <taxon>Membracoidea</taxon>
        <taxon>Cicadellidae</taxon>
        <taxon>Cicadellinae</taxon>
        <taxon>Proconiini</taxon>
        <taxon>Homalodisca</taxon>
    </lineage>
</organism>
<feature type="domain" description="Rab-GAP TBC" evidence="12">
    <location>
        <begin position="48"/>
        <end position="229"/>
    </location>
</feature>
<dbReference type="PROSITE" id="PS50086">
    <property type="entry name" value="TBC_RABGAP"/>
    <property type="match status" value="1"/>
</dbReference>
<dbReference type="GO" id="GO:0031410">
    <property type="term" value="C:cytoplasmic vesicle"/>
    <property type="evidence" value="ECO:0007669"/>
    <property type="project" value="UniProtKB-SubCell"/>
</dbReference>
<keyword evidence="6" id="KW-0963">Cytoplasm</keyword>
<name>A0A1B6K8B6_9HEMI</name>
<evidence type="ECO:0000256" key="5">
    <source>
        <dbReference type="ARBA" id="ARBA00022468"/>
    </source>
</evidence>
<protein>
    <recommendedName>
        <fullName evidence="4">TBC1 domain family member 7</fullName>
    </recommendedName>
</protein>
<comment type="function">
    <text evidence="10">Non-catalytic component of the TSC-TBC complex, a multiprotein complex that acts as a negative regulator of the canonical mTORC1 complex, an evolutionarily conserved central nutrient sensor that stimulates anabolic reactions and macromolecule biosynthesis to promote cellular biomass generation and growth. The TSC-TBC complex acts as a GTPase-activating protein (GAP) for the small GTPase RHEB, a direct activator of the protein kinase activity of mTORC1. In absence of nutrients, the TSC-TBC complex inhibits mTORC1, thereby preventing phosphorylation of ribosomal protein S6 kinase (RPS6KB1 and RPS6KB2) and EIF4EBP1 (4E-BP1) by the mTORC1 signaling. The TSC-TBC complex is inactivated in response to nutrients, relieving inhibition of mTORC1.</text>
</comment>
<accession>A0A1B6K8B6</accession>
<evidence type="ECO:0000256" key="10">
    <source>
        <dbReference type="ARBA" id="ARBA00046045"/>
    </source>
</evidence>
<dbReference type="Gene3D" id="1.10.10.750">
    <property type="entry name" value="Ypt/Rab-GAP domain of gyp1p, domain 1"/>
    <property type="match status" value="1"/>
</dbReference>
<reference evidence="13" key="1">
    <citation type="submission" date="2015-11" db="EMBL/GenBank/DDBJ databases">
        <title>De novo transcriptome assembly of four potential Pierce s Disease insect vectors from Arizona vineyards.</title>
        <authorList>
            <person name="Tassone E.E."/>
        </authorList>
    </citation>
    <scope>NUCLEOTIDE SEQUENCE</scope>
</reference>
<dbReference type="InterPro" id="IPR039842">
    <property type="entry name" value="TBC1D7"/>
</dbReference>
<keyword evidence="7 11" id="KW-0472">Membrane</keyword>
<evidence type="ECO:0000256" key="1">
    <source>
        <dbReference type="ARBA" id="ARBA00004514"/>
    </source>
</evidence>
<evidence type="ECO:0000256" key="9">
    <source>
        <dbReference type="ARBA" id="ARBA00023329"/>
    </source>
</evidence>
<keyword evidence="11" id="KW-1133">Transmembrane helix</keyword>
<evidence type="ECO:0000256" key="6">
    <source>
        <dbReference type="ARBA" id="ARBA00022490"/>
    </source>
</evidence>
<comment type="subcellular location">
    <subcellularLocation>
        <location evidence="1">Cytoplasm</location>
        <location evidence="1">Cytosol</location>
    </subcellularLocation>
    <subcellularLocation>
        <location evidence="2">Cytoplasmic vesicle</location>
    </subcellularLocation>
    <subcellularLocation>
        <location evidence="3">Lysosome membrane</location>
    </subcellularLocation>
</comment>
<proteinExistence type="predicted"/>
<dbReference type="PANTHER" id="PTHR13530">
    <property type="entry name" value="TBC1 DOMAIN FAMILY MEMBER 7"/>
    <property type="match status" value="1"/>
</dbReference>
<evidence type="ECO:0000256" key="2">
    <source>
        <dbReference type="ARBA" id="ARBA00004541"/>
    </source>
</evidence>
<dbReference type="AlphaFoldDB" id="A0A1B6K8B6"/>